<dbReference type="KEGG" id="llu:AKJ09_00528"/>
<dbReference type="Proteomes" id="UP000064967">
    <property type="component" value="Chromosome"/>
</dbReference>
<dbReference type="RefSeq" id="WP_146645548.1">
    <property type="nucleotide sequence ID" value="NZ_CP012333.1"/>
</dbReference>
<evidence type="ECO:0000313" key="2">
    <source>
        <dbReference type="EMBL" id="AKU93864.1"/>
    </source>
</evidence>
<gene>
    <name evidence="2" type="ORF">AKJ09_00528</name>
</gene>
<evidence type="ECO:0000256" key="1">
    <source>
        <dbReference type="SAM" id="MobiDB-lite"/>
    </source>
</evidence>
<reference evidence="2 3" key="1">
    <citation type="submission" date="2015-08" db="EMBL/GenBank/DDBJ databases">
        <authorList>
            <person name="Babu N.S."/>
            <person name="Beckwith C.J."/>
            <person name="Beseler K.G."/>
            <person name="Brison A."/>
            <person name="Carone J.V."/>
            <person name="Caskin T.P."/>
            <person name="Diamond M."/>
            <person name="Durham M.E."/>
            <person name="Foxe J.M."/>
            <person name="Go M."/>
            <person name="Henderson B.A."/>
            <person name="Jones I.B."/>
            <person name="McGettigan J.A."/>
            <person name="Micheletti S.J."/>
            <person name="Nasrallah M.E."/>
            <person name="Ortiz D."/>
            <person name="Piller C.R."/>
            <person name="Privatt S.R."/>
            <person name="Schneider S.L."/>
            <person name="Sharp S."/>
            <person name="Smith T.C."/>
            <person name="Stanton J.D."/>
            <person name="Ullery H.E."/>
            <person name="Wilson R.J."/>
            <person name="Serrano M.G."/>
            <person name="Buck G."/>
            <person name="Lee V."/>
            <person name="Wang Y."/>
            <person name="Carvalho R."/>
            <person name="Voegtly L."/>
            <person name="Shi R."/>
            <person name="Duckworth R."/>
            <person name="Johnson A."/>
            <person name="Loviza R."/>
            <person name="Walstead R."/>
            <person name="Shah Z."/>
            <person name="Kiflezghi M."/>
            <person name="Wade K."/>
            <person name="Ball S.L."/>
            <person name="Bradley K.W."/>
            <person name="Asai D.J."/>
            <person name="Bowman C.A."/>
            <person name="Russell D.A."/>
            <person name="Pope W.H."/>
            <person name="Jacobs-Sera D."/>
            <person name="Hendrix R.W."/>
            <person name="Hatfull G.F."/>
        </authorList>
    </citation>
    <scope>NUCLEOTIDE SEQUENCE [LARGE SCALE GENOMIC DNA]</scope>
    <source>
        <strain evidence="2 3">DSM 27648</strain>
    </source>
</reference>
<dbReference type="STRING" id="1391654.AKJ09_00528"/>
<dbReference type="OrthoDB" id="5492401at2"/>
<proteinExistence type="predicted"/>
<feature type="region of interest" description="Disordered" evidence="1">
    <location>
        <begin position="38"/>
        <end position="62"/>
    </location>
</feature>
<evidence type="ECO:0008006" key="4">
    <source>
        <dbReference type="Google" id="ProtNLM"/>
    </source>
</evidence>
<name>A0A0K1PL71_9BACT</name>
<dbReference type="PATRIC" id="fig|1391654.3.peg.538"/>
<dbReference type="AlphaFoldDB" id="A0A0K1PL71"/>
<accession>A0A0K1PL71</accession>
<sequence length="417" mass="42472">MSLRAYRPILVLTVLTSVVTTLQLGGCAENSLDVGTRPDADVDASPGPSFTQPADGDASADANASVPHAGLCISTECPSGYATCDSPYACGIHLTNDNNNCGACGNACPQSFGVFHLSSSCIEGQCRPICTIEPKLGGYDSYADCNGIVDDGCEIRTSDDPNNCGACGNACAPGVGCHSGKCGCGPGQAECADGRCYNIDSDNNNCGGCGIGCEYPADAAAPPPHAEYGCVSGKCGELRCMGGFGDQWADCDGDLHKGPGSNGCEVNIGINYPRDPNNCGACGNKCTAAQICYDGDGDRVPECLCQNSNETMCGSLDWGGVSCHDLLNDPKNCGTCNHACQPNGDHTAATCNKGVCEATCEEGWGDCDGRPETGCETNLKISGANCGACGTRCDTQAGQPCVEGKCATTDCDAGPVF</sequence>
<organism evidence="2 3">
    <name type="scientific">Labilithrix luteola</name>
    <dbReference type="NCBI Taxonomy" id="1391654"/>
    <lineage>
        <taxon>Bacteria</taxon>
        <taxon>Pseudomonadati</taxon>
        <taxon>Myxococcota</taxon>
        <taxon>Polyangia</taxon>
        <taxon>Polyangiales</taxon>
        <taxon>Labilitrichaceae</taxon>
        <taxon>Labilithrix</taxon>
    </lineage>
</organism>
<evidence type="ECO:0000313" key="3">
    <source>
        <dbReference type="Proteomes" id="UP000064967"/>
    </source>
</evidence>
<protein>
    <recommendedName>
        <fullName evidence="4">Tryptophan synthase alpha chain</fullName>
    </recommendedName>
</protein>
<keyword evidence="3" id="KW-1185">Reference proteome</keyword>
<dbReference type="EMBL" id="CP012333">
    <property type="protein sequence ID" value="AKU93864.1"/>
    <property type="molecule type" value="Genomic_DNA"/>
</dbReference>